<dbReference type="Pfam" id="PF24237">
    <property type="entry name" value="INO80E"/>
    <property type="match status" value="1"/>
</dbReference>
<accession>A0A5E4PXJ0</accession>
<dbReference type="Proteomes" id="UP000324832">
    <property type="component" value="Unassembled WGS sequence"/>
</dbReference>
<gene>
    <name evidence="3" type="ORF">LSINAPIS_LOCUS2936</name>
</gene>
<evidence type="ECO:0000256" key="1">
    <source>
        <dbReference type="SAM" id="MobiDB-lite"/>
    </source>
</evidence>
<protein>
    <recommendedName>
        <fullName evidence="2">INO80 complex subunit E N-terminal domain-containing protein</fullName>
    </recommendedName>
</protein>
<dbReference type="EMBL" id="FZQP02000670">
    <property type="protein sequence ID" value="VVC89904.1"/>
    <property type="molecule type" value="Genomic_DNA"/>
</dbReference>
<proteinExistence type="predicted"/>
<evidence type="ECO:0000259" key="2">
    <source>
        <dbReference type="Pfam" id="PF24237"/>
    </source>
</evidence>
<feature type="region of interest" description="Disordered" evidence="1">
    <location>
        <begin position="76"/>
        <end position="100"/>
    </location>
</feature>
<dbReference type="InterPro" id="IPR056515">
    <property type="entry name" value="INO80E_N"/>
</dbReference>
<keyword evidence="4" id="KW-1185">Reference proteome</keyword>
<evidence type="ECO:0000313" key="3">
    <source>
        <dbReference type="EMBL" id="VVC89904.1"/>
    </source>
</evidence>
<sequence length="100" mass="11939">MNVIQNDTQKKYKQKYKYLKLRVKGFIIENAAICDEVAKIQENIQYVKDERKFLLRKLLEYENDLDVAQTYSRNDAASIYNGSKPKPKKRRMYEEQGKVN</sequence>
<dbReference type="AlphaFoldDB" id="A0A5E4PXJ0"/>
<evidence type="ECO:0000313" key="4">
    <source>
        <dbReference type="Proteomes" id="UP000324832"/>
    </source>
</evidence>
<reference evidence="3 4" key="1">
    <citation type="submission" date="2017-07" db="EMBL/GenBank/DDBJ databases">
        <authorList>
            <person name="Talla V."/>
            <person name="Backstrom N."/>
        </authorList>
    </citation>
    <scope>NUCLEOTIDE SEQUENCE [LARGE SCALE GENOMIC DNA]</scope>
</reference>
<name>A0A5E4PXJ0_9NEOP</name>
<feature type="domain" description="INO80 complex subunit E N-terminal" evidence="2">
    <location>
        <begin position="11"/>
        <end position="58"/>
    </location>
</feature>
<organism evidence="3 4">
    <name type="scientific">Leptidea sinapis</name>
    <dbReference type="NCBI Taxonomy" id="189913"/>
    <lineage>
        <taxon>Eukaryota</taxon>
        <taxon>Metazoa</taxon>
        <taxon>Ecdysozoa</taxon>
        <taxon>Arthropoda</taxon>
        <taxon>Hexapoda</taxon>
        <taxon>Insecta</taxon>
        <taxon>Pterygota</taxon>
        <taxon>Neoptera</taxon>
        <taxon>Endopterygota</taxon>
        <taxon>Lepidoptera</taxon>
        <taxon>Glossata</taxon>
        <taxon>Ditrysia</taxon>
        <taxon>Papilionoidea</taxon>
        <taxon>Pieridae</taxon>
        <taxon>Dismorphiinae</taxon>
        <taxon>Leptidea</taxon>
    </lineage>
</organism>